<dbReference type="HOGENOM" id="CLU_2098304_0_0_1"/>
<dbReference type="RefSeq" id="XP_007312318.1">
    <property type="nucleotide sequence ID" value="XM_007312256.1"/>
</dbReference>
<dbReference type="AlphaFoldDB" id="F8NDW0"/>
<dbReference type="KEGG" id="sla:SERLADRAFT_431985"/>
<evidence type="ECO:0008006" key="3">
    <source>
        <dbReference type="Google" id="ProtNLM"/>
    </source>
</evidence>
<evidence type="ECO:0000313" key="2">
    <source>
        <dbReference type="Proteomes" id="UP000008064"/>
    </source>
</evidence>
<protein>
    <recommendedName>
        <fullName evidence="3">Helitron helicase-like domain-containing protein</fullName>
    </recommendedName>
</protein>
<reference evidence="2" key="1">
    <citation type="journal article" date="2011" name="Science">
        <title>The plant cell wall-decomposing machinery underlies the functional diversity of forest fungi.</title>
        <authorList>
            <person name="Eastwood D.C."/>
            <person name="Floudas D."/>
            <person name="Binder M."/>
            <person name="Majcherczyk A."/>
            <person name="Schneider P."/>
            <person name="Aerts A."/>
            <person name="Asiegbu F.O."/>
            <person name="Baker S.E."/>
            <person name="Barry K."/>
            <person name="Bendiksby M."/>
            <person name="Blumentritt M."/>
            <person name="Coutinho P.M."/>
            <person name="Cullen D."/>
            <person name="de Vries R.P."/>
            <person name="Gathman A."/>
            <person name="Goodell B."/>
            <person name="Henrissat B."/>
            <person name="Ihrmark K."/>
            <person name="Kauserud H."/>
            <person name="Kohler A."/>
            <person name="LaButti K."/>
            <person name="Lapidus A."/>
            <person name="Lavin J.L."/>
            <person name="Lee Y.-H."/>
            <person name="Lindquist E."/>
            <person name="Lilly W."/>
            <person name="Lucas S."/>
            <person name="Morin E."/>
            <person name="Murat C."/>
            <person name="Oguiza J.A."/>
            <person name="Park J."/>
            <person name="Pisabarro A.G."/>
            <person name="Riley R."/>
            <person name="Rosling A."/>
            <person name="Salamov A."/>
            <person name="Schmidt O."/>
            <person name="Schmutz J."/>
            <person name="Skrede I."/>
            <person name="Stenlid J."/>
            <person name="Wiebenga A."/>
            <person name="Xie X."/>
            <person name="Kuees U."/>
            <person name="Hibbett D.S."/>
            <person name="Hoffmeister D."/>
            <person name="Hoegberg N."/>
            <person name="Martin F."/>
            <person name="Grigoriev I.V."/>
            <person name="Watkinson S.C."/>
        </authorList>
    </citation>
    <scope>NUCLEOTIDE SEQUENCE [LARGE SCALE GENOMIC DNA]</scope>
    <source>
        <strain evidence="2">S7.9</strain>
    </source>
</reference>
<evidence type="ECO:0000313" key="1">
    <source>
        <dbReference type="EMBL" id="EGO30434.1"/>
    </source>
</evidence>
<name>F8NDW0_SERL9</name>
<organism evidence="2">
    <name type="scientific">Serpula lacrymans var. lacrymans (strain S7.9)</name>
    <name type="common">Dry rot fungus</name>
    <dbReference type="NCBI Taxonomy" id="578457"/>
    <lineage>
        <taxon>Eukaryota</taxon>
        <taxon>Fungi</taxon>
        <taxon>Dikarya</taxon>
        <taxon>Basidiomycota</taxon>
        <taxon>Agaricomycotina</taxon>
        <taxon>Agaricomycetes</taxon>
        <taxon>Agaricomycetidae</taxon>
        <taxon>Boletales</taxon>
        <taxon>Coniophorineae</taxon>
        <taxon>Serpulaceae</taxon>
        <taxon>Serpula</taxon>
    </lineage>
</organism>
<dbReference type="PANTHER" id="PTHR45786">
    <property type="entry name" value="DNA BINDING PROTEIN-LIKE"/>
    <property type="match status" value="1"/>
</dbReference>
<gene>
    <name evidence="1" type="ORF">SERLADRAFT_431985</name>
</gene>
<sequence length="116" mass="13233">MLEIQDTLEQSNPFNPFILLYKQAYQIIMEKPEAECANITAHIAFDQTLDQSRYNLPTADEVAAVIPGDGEHNVVEDCDIVLQLKQFDHGGGLKHISYLYPLYSPLHYVLLFFFGE</sequence>
<dbReference type="PANTHER" id="PTHR45786:SF74">
    <property type="entry name" value="ATP-DEPENDENT DNA HELICASE"/>
    <property type="match status" value="1"/>
</dbReference>
<dbReference type="OrthoDB" id="2669322at2759"/>
<dbReference type="EMBL" id="GL945428">
    <property type="protein sequence ID" value="EGO30434.1"/>
    <property type="molecule type" value="Genomic_DNA"/>
</dbReference>
<dbReference type="Proteomes" id="UP000008064">
    <property type="component" value="Unassembled WGS sequence"/>
</dbReference>
<proteinExistence type="predicted"/>
<accession>F8NDW0</accession>
<dbReference type="GeneID" id="18813876"/>